<comment type="caution">
    <text evidence="2">The sequence shown here is derived from an EMBL/GenBank/DDBJ whole genome shotgun (WGS) entry which is preliminary data.</text>
</comment>
<evidence type="ECO:0000256" key="1">
    <source>
        <dbReference type="SAM" id="Phobius"/>
    </source>
</evidence>
<keyword evidence="3" id="KW-1185">Reference proteome</keyword>
<evidence type="ECO:0000313" key="2">
    <source>
        <dbReference type="EMBL" id="KAG8448676.1"/>
    </source>
</evidence>
<gene>
    <name evidence="2" type="ORF">GDO86_015669</name>
</gene>
<accession>A0A8T2K296</accession>
<organism evidence="2 3">
    <name type="scientific">Hymenochirus boettgeri</name>
    <name type="common">Congo dwarf clawed frog</name>
    <dbReference type="NCBI Taxonomy" id="247094"/>
    <lineage>
        <taxon>Eukaryota</taxon>
        <taxon>Metazoa</taxon>
        <taxon>Chordata</taxon>
        <taxon>Craniata</taxon>
        <taxon>Vertebrata</taxon>
        <taxon>Euteleostomi</taxon>
        <taxon>Amphibia</taxon>
        <taxon>Batrachia</taxon>
        <taxon>Anura</taxon>
        <taxon>Pipoidea</taxon>
        <taxon>Pipidae</taxon>
        <taxon>Pipinae</taxon>
        <taxon>Hymenochirus</taxon>
    </lineage>
</organism>
<name>A0A8T2K296_9PIPI</name>
<keyword evidence="1" id="KW-1133">Transmembrane helix</keyword>
<proteinExistence type="predicted"/>
<reference evidence="2" key="1">
    <citation type="thesis" date="2020" institute="ProQuest LLC" country="789 East Eisenhower Parkway, Ann Arbor, MI, USA">
        <title>Comparative Genomics and Chromosome Evolution.</title>
        <authorList>
            <person name="Mudd A.B."/>
        </authorList>
    </citation>
    <scope>NUCLEOTIDE SEQUENCE</scope>
    <source>
        <strain evidence="2">Female2</strain>
        <tissue evidence="2">Blood</tissue>
    </source>
</reference>
<keyword evidence="1" id="KW-0812">Transmembrane</keyword>
<keyword evidence="1" id="KW-0472">Membrane</keyword>
<dbReference type="AlphaFoldDB" id="A0A8T2K296"/>
<sequence length="83" mass="9481">MGISYCTRPLDGQFPEHCINRIISFNRRYCISTFVGNLSVLNIGFLTLTFLFYIIHISFCTCQDIFIGAHTHIPAATYKSMIL</sequence>
<feature type="transmembrane region" description="Helical" evidence="1">
    <location>
        <begin position="29"/>
        <end position="55"/>
    </location>
</feature>
<dbReference type="Proteomes" id="UP000812440">
    <property type="component" value="Chromosome 8_10"/>
</dbReference>
<protein>
    <submittedName>
        <fullName evidence="2">Uncharacterized protein</fullName>
    </submittedName>
</protein>
<dbReference type="EMBL" id="JAACNH010000003">
    <property type="protein sequence ID" value="KAG8448676.1"/>
    <property type="molecule type" value="Genomic_DNA"/>
</dbReference>
<evidence type="ECO:0000313" key="3">
    <source>
        <dbReference type="Proteomes" id="UP000812440"/>
    </source>
</evidence>